<evidence type="ECO:0000313" key="2">
    <source>
        <dbReference type="EMBL" id="AVM87217.1"/>
    </source>
</evidence>
<organism evidence="2">
    <name type="scientific">Wenling rattails calicivirus 1</name>
    <dbReference type="NCBI Taxonomy" id="2116388"/>
    <lineage>
        <taxon>Viruses</taxon>
        <taxon>Riboviria</taxon>
        <taxon>Orthornavirae</taxon>
        <taxon>Pisuviricota</taxon>
        <taxon>Pisoniviricetes</taxon>
        <taxon>Picornavirales</taxon>
        <taxon>Caliciviridae</taxon>
    </lineage>
</organism>
<accession>A0A2P1GMK1</accession>
<protein>
    <submittedName>
        <fullName evidence="2">VP2</fullName>
    </submittedName>
</protein>
<feature type="compositionally biased region" description="Polar residues" evidence="1">
    <location>
        <begin position="151"/>
        <end position="168"/>
    </location>
</feature>
<name>A0A2P1GMK1_9CALI</name>
<dbReference type="EMBL" id="MG599970">
    <property type="protein sequence ID" value="AVM87217.1"/>
    <property type="molecule type" value="Genomic_RNA"/>
</dbReference>
<sequence>MAAMAAAGLASSAMSGLFSIGSQALANKGQLDAIGAAYGNDLDMLSRKTEAFKQSGLPAYMAFGSQGSQSQNAFRYAQGRSGYSQPTIVLGDPSSYGNTKDSNRMGTNFGSYNGANAYKHINSAYGPFQPGPSSPNKQYGPITGYNRIPTPAQTPKTNIGNWRSHSKV</sequence>
<proteinExistence type="predicted"/>
<feature type="region of interest" description="Disordered" evidence="1">
    <location>
        <begin position="130"/>
        <end position="168"/>
    </location>
</feature>
<reference evidence="2" key="1">
    <citation type="journal article" date="2018" name="Nature">
        <title>The evolutionary history of vertebrate RNA viruses.</title>
        <authorList>
            <person name="Shi M."/>
            <person name="Lin X.D."/>
            <person name="Chen X."/>
            <person name="Tian J.H."/>
            <person name="Chen L.J."/>
            <person name="Li K."/>
            <person name="Wang W."/>
            <person name="Eden J.S."/>
            <person name="Shen J.J."/>
            <person name="Liu L."/>
            <person name="Holmes E.C."/>
            <person name="Zhang Y.Z."/>
        </authorList>
    </citation>
    <scope>NUCLEOTIDE SEQUENCE</scope>
    <source>
        <strain evidence="2">XYHYC192153</strain>
    </source>
</reference>
<evidence type="ECO:0000256" key="1">
    <source>
        <dbReference type="SAM" id="MobiDB-lite"/>
    </source>
</evidence>